<organism evidence="1 2">
    <name type="scientific">Pseudomonas kilonensis</name>
    <dbReference type="NCBI Taxonomy" id="132476"/>
    <lineage>
        <taxon>Bacteria</taxon>
        <taxon>Pseudomonadati</taxon>
        <taxon>Pseudomonadota</taxon>
        <taxon>Gammaproteobacteria</taxon>
        <taxon>Pseudomonadales</taxon>
        <taxon>Pseudomonadaceae</taxon>
        <taxon>Pseudomonas</taxon>
    </lineage>
</organism>
<dbReference type="PANTHER" id="PTHR12526:SF636">
    <property type="entry name" value="BLL3647 PROTEIN"/>
    <property type="match status" value="1"/>
</dbReference>
<dbReference type="EMBL" id="JZXC01000043">
    <property type="protein sequence ID" value="KKA04312.1"/>
    <property type="molecule type" value="Genomic_DNA"/>
</dbReference>
<name>A0A0F4XE49_9PSED</name>
<dbReference type="PANTHER" id="PTHR12526">
    <property type="entry name" value="GLYCOSYLTRANSFERASE"/>
    <property type="match status" value="1"/>
</dbReference>
<protein>
    <submittedName>
        <fullName evidence="1">Glycosyl transferase</fullName>
    </submittedName>
</protein>
<dbReference type="Gene3D" id="3.40.50.2000">
    <property type="entry name" value="Glycogen Phosphorylase B"/>
    <property type="match status" value="2"/>
</dbReference>
<dbReference type="GO" id="GO:0016757">
    <property type="term" value="F:glycosyltransferase activity"/>
    <property type="evidence" value="ECO:0007669"/>
    <property type="project" value="TreeGrafter"/>
</dbReference>
<dbReference type="SUPFAM" id="SSF53756">
    <property type="entry name" value="UDP-Glycosyltransferase/glycogen phosphorylase"/>
    <property type="match status" value="1"/>
</dbReference>
<keyword evidence="1" id="KW-0808">Transferase</keyword>
<sequence>MSVINVMWAGGSPFASVHKVHNQILSRMEPAMPVKTWLLQGSAAACRVDVGTALEWNMTSARLKGRHVWRLLRPLMHSRFRRALLDSDARVVLLDGVGVARTLLPVLKDLPQIRVVVIFHGATRLNPAGRELLRDFPASRLTLAAVSQTLAMSLQDELGIQVTALRSAFDPAAFQSALLPREEARARLGLPGTEARVFGAVGRLVDSKGFASLLEAFGRAAANHPDWRLVIVGEGPRREALQERIAQPDLVDKVLLTGHLEDVATLYRAFDWVLIPSLDEGLGLILQEAVLAGVPVLASELAVFREQLGDTGWYAPLNDEEGWSEAIGRAAQAPVGTVAAAQYRALAPDEAWSSFSQTARELISGRQ</sequence>
<proteinExistence type="predicted"/>
<evidence type="ECO:0000313" key="1">
    <source>
        <dbReference type="EMBL" id="KKA04312.1"/>
    </source>
</evidence>
<dbReference type="AlphaFoldDB" id="A0A0F4XE49"/>
<dbReference type="Pfam" id="PF13692">
    <property type="entry name" value="Glyco_trans_1_4"/>
    <property type="match status" value="1"/>
</dbReference>
<dbReference type="OrthoDB" id="9792269at2"/>
<gene>
    <name evidence="1" type="ORF">VP02_28540</name>
</gene>
<dbReference type="PATRIC" id="fig|132476.4.peg.5126"/>
<comment type="caution">
    <text evidence="1">The sequence shown here is derived from an EMBL/GenBank/DDBJ whole genome shotgun (WGS) entry which is preliminary data.</text>
</comment>
<reference evidence="1 2" key="1">
    <citation type="submission" date="2015-03" db="EMBL/GenBank/DDBJ databases">
        <title>Pseudomonas fluorescens 1855-344 Genome sequencing and assembly.</title>
        <authorList>
            <person name="Eng W.W.H."/>
            <person name="Gan H.M."/>
            <person name="Savka M.A."/>
        </authorList>
    </citation>
    <scope>NUCLEOTIDE SEQUENCE [LARGE SCALE GENOMIC DNA]</scope>
    <source>
        <strain evidence="1 2">1855-344</strain>
    </source>
</reference>
<evidence type="ECO:0000313" key="2">
    <source>
        <dbReference type="Proteomes" id="UP000033662"/>
    </source>
</evidence>
<accession>A0A0F4XE49</accession>
<dbReference type="Proteomes" id="UP000033662">
    <property type="component" value="Unassembled WGS sequence"/>
</dbReference>